<dbReference type="Pfam" id="PF03031">
    <property type="entry name" value="NIF"/>
    <property type="match status" value="1"/>
</dbReference>
<dbReference type="Gene3D" id="3.40.50.1000">
    <property type="entry name" value="HAD superfamily/HAD-like"/>
    <property type="match status" value="1"/>
</dbReference>
<dbReference type="InterPro" id="IPR023214">
    <property type="entry name" value="HAD_sf"/>
</dbReference>
<dbReference type="KEGG" id="msd:MYSTI_07095"/>
<name>L7ULG5_MYXSD</name>
<dbReference type="InterPro" id="IPR036412">
    <property type="entry name" value="HAD-like_sf"/>
</dbReference>
<dbReference type="OrthoDB" id="65801at2"/>
<feature type="domain" description="FCP1 homology" evidence="1">
    <location>
        <begin position="1"/>
        <end position="167"/>
    </location>
</feature>
<dbReference type="STRING" id="1278073.MYSTI_07095"/>
<dbReference type="Proteomes" id="UP000011131">
    <property type="component" value="Chromosome"/>
</dbReference>
<dbReference type="SUPFAM" id="SSF56784">
    <property type="entry name" value="HAD-like"/>
    <property type="match status" value="1"/>
</dbReference>
<dbReference type="eggNOG" id="COG5190">
    <property type="taxonomic scope" value="Bacteria"/>
</dbReference>
<reference evidence="2 3" key="1">
    <citation type="journal article" date="2013" name="Genome Announc.">
        <title>Complete genome sequence of Myxococcus stipitatus strain DSM 14675, a fruiting myxobacterium.</title>
        <authorList>
            <person name="Huntley S."/>
            <person name="Kneip S."/>
            <person name="Treuner-Lange A."/>
            <person name="Sogaard-Andersen L."/>
        </authorList>
    </citation>
    <scope>NUCLEOTIDE SEQUENCE [LARGE SCALE GENOMIC DNA]</scope>
    <source>
        <strain evidence="3">DSM 14675 / JCM 12634 / Mx s8</strain>
    </source>
</reference>
<dbReference type="AlphaFoldDB" id="L7ULG5"/>
<organism evidence="2 3">
    <name type="scientific">Myxococcus stipitatus (strain DSM 14675 / JCM 12634 / Mx s8)</name>
    <dbReference type="NCBI Taxonomy" id="1278073"/>
    <lineage>
        <taxon>Bacteria</taxon>
        <taxon>Pseudomonadati</taxon>
        <taxon>Myxococcota</taxon>
        <taxon>Myxococcia</taxon>
        <taxon>Myxococcales</taxon>
        <taxon>Cystobacterineae</taxon>
        <taxon>Myxococcaceae</taxon>
        <taxon>Myxococcus</taxon>
    </lineage>
</organism>
<sequence length="186" mass="21410">MLLVLDLDETLIHAREAPLERAADFELMGYHVYVRPHLERFLTECAARFRLAVWSSASDDYVEAIASRIFPSAQRPELVWGRSRCTYAVDCARVQEEGFMDPSRHCAYVKKLGKLKRRGFRLERVLIVDDTPAKCAFNYGNAIYVRPFEGAREDAELPVLSRYLGTLADVPDVRRLEKRGWWRSGA</sequence>
<dbReference type="InterPro" id="IPR004274">
    <property type="entry name" value="FCP1_dom"/>
</dbReference>
<dbReference type="InterPro" id="IPR050365">
    <property type="entry name" value="TIM50"/>
</dbReference>
<proteinExistence type="predicted"/>
<dbReference type="SMART" id="SM00577">
    <property type="entry name" value="CPDc"/>
    <property type="match status" value="1"/>
</dbReference>
<dbReference type="PATRIC" id="fig|1278073.3.peg.7205"/>
<dbReference type="HOGENOM" id="CLU_1382336_0_0_7"/>
<evidence type="ECO:0000259" key="1">
    <source>
        <dbReference type="PROSITE" id="PS50969"/>
    </source>
</evidence>
<dbReference type="PROSITE" id="PS50969">
    <property type="entry name" value="FCP1"/>
    <property type="match status" value="1"/>
</dbReference>
<dbReference type="EMBL" id="CP004025">
    <property type="protein sequence ID" value="AGC48367.1"/>
    <property type="molecule type" value="Genomic_DNA"/>
</dbReference>
<keyword evidence="3" id="KW-1185">Reference proteome</keyword>
<dbReference type="RefSeq" id="WP_015352621.1">
    <property type="nucleotide sequence ID" value="NC_020126.1"/>
</dbReference>
<accession>L7ULG5</accession>
<protein>
    <submittedName>
        <fullName evidence="2">Phosphoprotein phosphatase</fullName>
    </submittedName>
</protein>
<evidence type="ECO:0000313" key="3">
    <source>
        <dbReference type="Proteomes" id="UP000011131"/>
    </source>
</evidence>
<gene>
    <name evidence="2" type="ordered locus">MYSTI_07095</name>
</gene>
<evidence type="ECO:0000313" key="2">
    <source>
        <dbReference type="EMBL" id="AGC48367.1"/>
    </source>
</evidence>
<dbReference type="PANTHER" id="PTHR12210">
    <property type="entry name" value="DULLARD PROTEIN PHOSPHATASE"/>
    <property type="match status" value="1"/>
</dbReference>